<comment type="cofactor">
    <cofactor evidence="2">
        <name>Mg(2+)</name>
        <dbReference type="ChEBI" id="CHEBI:18420"/>
    </cofactor>
</comment>
<dbReference type="InterPro" id="IPR037056">
    <property type="entry name" value="RNase_H1_N_sf"/>
</dbReference>
<dbReference type="PROSITE" id="PS50879">
    <property type="entry name" value="RNASE_H_1"/>
    <property type="match status" value="1"/>
</dbReference>
<dbReference type="Gene3D" id="3.30.420.10">
    <property type="entry name" value="Ribonuclease H-like superfamily/Ribonuclease H"/>
    <property type="match status" value="1"/>
</dbReference>
<dbReference type="GO" id="GO:0003676">
    <property type="term" value="F:nucleic acid binding"/>
    <property type="evidence" value="ECO:0007669"/>
    <property type="project" value="InterPro"/>
</dbReference>
<dbReference type="Gene3D" id="3.40.970.10">
    <property type="entry name" value="Ribonuclease H1, N-terminal domain"/>
    <property type="match status" value="1"/>
</dbReference>
<dbReference type="EMBL" id="MN738978">
    <property type="protein sequence ID" value="QHT33749.1"/>
    <property type="molecule type" value="Genomic_DNA"/>
</dbReference>
<evidence type="ECO:0000256" key="1">
    <source>
        <dbReference type="ARBA" id="ARBA00000077"/>
    </source>
</evidence>
<dbReference type="SUPFAM" id="SSF55658">
    <property type="entry name" value="L9 N-domain-like"/>
    <property type="match status" value="1"/>
</dbReference>
<dbReference type="AlphaFoldDB" id="A0A6C0EZP9"/>
<evidence type="ECO:0000259" key="10">
    <source>
        <dbReference type="PROSITE" id="PS50879"/>
    </source>
</evidence>
<feature type="domain" description="RNase H type-1" evidence="10">
    <location>
        <begin position="125"/>
        <end position="297"/>
    </location>
</feature>
<keyword evidence="9" id="KW-0460">Magnesium</keyword>
<dbReference type="PIRSF" id="PIRSF036852">
    <property type="entry name" value="Ribonuclease_H1_euk"/>
    <property type="match status" value="1"/>
</dbReference>
<evidence type="ECO:0000256" key="6">
    <source>
        <dbReference type="ARBA" id="ARBA00022723"/>
    </source>
</evidence>
<dbReference type="GO" id="GO:0004523">
    <property type="term" value="F:RNA-DNA hybrid ribonuclease activity"/>
    <property type="evidence" value="ECO:0007669"/>
    <property type="project" value="UniProtKB-EC"/>
</dbReference>
<dbReference type="Pfam" id="PF01693">
    <property type="entry name" value="Cauli_VI"/>
    <property type="match status" value="1"/>
</dbReference>
<dbReference type="GO" id="GO:0043137">
    <property type="term" value="P:DNA replication, removal of RNA primer"/>
    <property type="evidence" value="ECO:0007669"/>
    <property type="project" value="TreeGrafter"/>
</dbReference>
<evidence type="ECO:0000256" key="7">
    <source>
        <dbReference type="ARBA" id="ARBA00022759"/>
    </source>
</evidence>
<reference evidence="11" key="1">
    <citation type="journal article" date="2020" name="Nature">
        <title>Giant virus diversity and host interactions through global metagenomics.</title>
        <authorList>
            <person name="Schulz F."/>
            <person name="Roux S."/>
            <person name="Paez-Espino D."/>
            <person name="Jungbluth S."/>
            <person name="Walsh D.A."/>
            <person name="Denef V.J."/>
            <person name="McMahon K.D."/>
            <person name="Konstantinidis K.T."/>
            <person name="Eloe-Fadrosh E.A."/>
            <person name="Kyrpides N.C."/>
            <person name="Woyke T."/>
        </authorList>
    </citation>
    <scope>NUCLEOTIDE SEQUENCE</scope>
    <source>
        <strain evidence="11">GVMAG-M-3300009161-52</strain>
    </source>
</reference>
<dbReference type="InterPro" id="IPR012337">
    <property type="entry name" value="RNaseH-like_sf"/>
</dbReference>
<dbReference type="PANTHER" id="PTHR10642">
    <property type="entry name" value="RIBONUCLEASE H1"/>
    <property type="match status" value="1"/>
</dbReference>
<dbReference type="GO" id="GO:0000287">
    <property type="term" value="F:magnesium ion binding"/>
    <property type="evidence" value="ECO:0007669"/>
    <property type="project" value="InterPro"/>
</dbReference>
<organism evidence="11">
    <name type="scientific">viral metagenome</name>
    <dbReference type="NCBI Taxonomy" id="1070528"/>
    <lineage>
        <taxon>unclassified sequences</taxon>
        <taxon>metagenomes</taxon>
        <taxon>organismal metagenomes</taxon>
    </lineage>
</organism>
<evidence type="ECO:0000256" key="3">
    <source>
        <dbReference type="ARBA" id="ARBA00005300"/>
    </source>
</evidence>
<dbReference type="FunFam" id="3.40.970.10:FF:000001">
    <property type="entry name" value="Ribonuclease H1"/>
    <property type="match status" value="1"/>
</dbReference>
<dbReference type="PANTHER" id="PTHR10642:SF26">
    <property type="entry name" value="RIBONUCLEASE H1"/>
    <property type="match status" value="1"/>
</dbReference>
<dbReference type="InterPro" id="IPR050092">
    <property type="entry name" value="RNase_H"/>
</dbReference>
<dbReference type="InterPro" id="IPR017067">
    <property type="entry name" value="RNase_H1_euk"/>
</dbReference>
<protein>
    <recommendedName>
        <fullName evidence="4">ribonuclease H</fullName>
        <ecNumber evidence="4">3.1.26.4</ecNumber>
    </recommendedName>
</protein>
<dbReference type="SUPFAM" id="SSF53098">
    <property type="entry name" value="Ribonuclease H-like"/>
    <property type="match status" value="1"/>
</dbReference>
<comment type="similarity">
    <text evidence="3">Belongs to the RNase H family.</text>
</comment>
<evidence type="ECO:0000256" key="4">
    <source>
        <dbReference type="ARBA" id="ARBA00012180"/>
    </source>
</evidence>
<dbReference type="Pfam" id="PF00075">
    <property type="entry name" value="RNase_H"/>
    <property type="match status" value="1"/>
</dbReference>
<keyword evidence="8" id="KW-0378">Hydrolase</keyword>
<proteinExistence type="inferred from homology"/>
<evidence type="ECO:0000256" key="2">
    <source>
        <dbReference type="ARBA" id="ARBA00001946"/>
    </source>
</evidence>
<evidence type="ECO:0000313" key="11">
    <source>
        <dbReference type="EMBL" id="QHT33749.1"/>
    </source>
</evidence>
<name>A0A6C0EZP9_9ZZZZ</name>
<dbReference type="InterPro" id="IPR009027">
    <property type="entry name" value="Ribosomal_bL9/RNase_H1_N"/>
</dbReference>
<keyword evidence="5" id="KW-0540">Nuclease</keyword>
<dbReference type="InterPro" id="IPR011320">
    <property type="entry name" value="RNase_H1_N"/>
</dbReference>
<dbReference type="InterPro" id="IPR036397">
    <property type="entry name" value="RNaseH_sf"/>
</dbReference>
<keyword evidence="6" id="KW-0479">Metal-binding</keyword>
<evidence type="ECO:0000256" key="5">
    <source>
        <dbReference type="ARBA" id="ARBA00022722"/>
    </source>
</evidence>
<accession>A0A6C0EZP9</accession>
<keyword evidence="7" id="KW-0255">Endonuclease</keyword>
<evidence type="ECO:0000256" key="8">
    <source>
        <dbReference type="ARBA" id="ARBA00022801"/>
    </source>
</evidence>
<sequence>METYYVVKKGHRTGIFKTWPECKSAVEGFTNPVYKKFTSFQEASEFMKNGPTSYIARSGNSSGNSSGSSSSVTPAFKKPNTINMIGNANTASSADMVKIKAMATNIKSSQFSDDLNYNVKGWTIIDDEIYIFTDGSSRKSKDYFNSGIGVYIGYQCTNIKEQYNDKTNNQCELMAMDYAFKLIVRYYRELSEIGKVIKIVSDSEYSIKACSVWLTSWKTNHWKTSKGEDVKNKELIESIDGSMQRIKIINSKFETDKKIRVKLIHINSHQPPDMSDKFKFSIWFGNYIADALAQNTV</sequence>
<dbReference type="EC" id="3.1.26.4" evidence="4"/>
<evidence type="ECO:0000256" key="9">
    <source>
        <dbReference type="ARBA" id="ARBA00022842"/>
    </source>
</evidence>
<comment type="catalytic activity">
    <reaction evidence="1">
        <text>Endonucleolytic cleavage to 5'-phosphomonoester.</text>
        <dbReference type="EC" id="3.1.26.4"/>
    </reaction>
</comment>
<dbReference type="InterPro" id="IPR002156">
    <property type="entry name" value="RNaseH_domain"/>
</dbReference>